<keyword evidence="1" id="KW-0805">Transcription regulation</keyword>
<dbReference type="GO" id="GO:0000976">
    <property type="term" value="F:transcription cis-regulatory region binding"/>
    <property type="evidence" value="ECO:0007669"/>
    <property type="project" value="TreeGrafter"/>
</dbReference>
<dbReference type="GO" id="GO:0003700">
    <property type="term" value="F:DNA-binding transcription factor activity"/>
    <property type="evidence" value="ECO:0007669"/>
    <property type="project" value="TreeGrafter"/>
</dbReference>
<dbReference type="AlphaFoldDB" id="A0A2T1A270"/>
<dbReference type="PRINTS" id="PR00455">
    <property type="entry name" value="HTHTETR"/>
</dbReference>
<evidence type="ECO:0000256" key="3">
    <source>
        <dbReference type="ARBA" id="ARBA00023163"/>
    </source>
</evidence>
<dbReference type="Gene3D" id="1.10.357.10">
    <property type="entry name" value="Tetracycline Repressor, domain 2"/>
    <property type="match status" value="1"/>
</dbReference>
<dbReference type="InterPro" id="IPR050109">
    <property type="entry name" value="HTH-type_TetR-like_transc_reg"/>
</dbReference>
<dbReference type="Gene3D" id="1.10.10.60">
    <property type="entry name" value="Homeodomain-like"/>
    <property type="match status" value="1"/>
</dbReference>
<sequence length="240" mass="26970">MIDEPAPSGATPEPRTALTKGQRTRYNLLISAESVFERLGFLDARVADIAAEAKVAHGTFYTYFESKTDIFRAVLTEFLPPIYQKSDYGGATNPTPFQRVEFGNRRFLDVYRGNSKMLALLEQAATFDPEVKVLRTKLRHTAERRIRRNIIRMQEDNIVDPGLDAEIAASCLVAMATHSFYTWLVTDKRDYDMESAVITLSRLWGNALGLKSESSDRPEYRSVTSTTKGVVESLDLDATS</sequence>
<name>A0A2T1A270_9ACTN</name>
<gene>
    <name evidence="6" type="ORF">CLV47_10546</name>
</gene>
<organism evidence="6 7">
    <name type="scientific">Antricoccus suffuscus</name>
    <dbReference type="NCBI Taxonomy" id="1629062"/>
    <lineage>
        <taxon>Bacteria</taxon>
        <taxon>Bacillati</taxon>
        <taxon>Actinomycetota</taxon>
        <taxon>Actinomycetes</taxon>
        <taxon>Geodermatophilales</taxon>
        <taxon>Antricoccaceae</taxon>
        <taxon>Antricoccus</taxon>
    </lineage>
</organism>
<evidence type="ECO:0000256" key="1">
    <source>
        <dbReference type="ARBA" id="ARBA00023015"/>
    </source>
</evidence>
<dbReference type="InterPro" id="IPR009057">
    <property type="entry name" value="Homeodomain-like_sf"/>
</dbReference>
<protein>
    <submittedName>
        <fullName evidence="6">TetR family transcriptional regulator</fullName>
    </submittedName>
</protein>
<comment type="caution">
    <text evidence="6">The sequence shown here is derived from an EMBL/GenBank/DDBJ whole genome shotgun (WGS) entry which is preliminary data.</text>
</comment>
<keyword evidence="3" id="KW-0804">Transcription</keyword>
<evidence type="ECO:0000313" key="6">
    <source>
        <dbReference type="EMBL" id="PRZ42428.1"/>
    </source>
</evidence>
<dbReference type="SUPFAM" id="SSF46689">
    <property type="entry name" value="Homeodomain-like"/>
    <property type="match status" value="1"/>
</dbReference>
<dbReference type="PROSITE" id="PS50977">
    <property type="entry name" value="HTH_TETR_2"/>
    <property type="match status" value="1"/>
</dbReference>
<evidence type="ECO:0000256" key="4">
    <source>
        <dbReference type="PROSITE-ProRule" id="PRU00335"/>
    </source>
</evidence>
<dbReference type="InterPro" id="IPR001647">
    <property type="entry name" value="HTH_TetR"/>
</dbReference>
<evidence type="ECO:0000256" key="2">
    <source>
        <dbReference type="ARBA" id="ARBA00023125"/>
    </source>
</evidence>
<dbReference type="Proteomes" id="UP000237752">
    <property type="component" value="Unassembled WGS sequence"/>
</dbReference>
<keyword evidence="7" id="KW-1185">Reference proteome</keyword>
<reference evidence="6 7" key="1">
    <citation type="submission" date="2018-03" db="EMBL/GenBank/DDBJ databases">
        <title>Genomic Encyclopedia of Archaeal and Bacterial Type Strains, Phase II (KMG-II): from individual species to whole genera.</title>
        <authorList>
            <person name="Goeker M."/>
        </authorList>
    </citation>
    <scope>NUCLEOTIDE SEQUENCE [LARGE SCALE GENOMIC DNA]</scope>
    <source>
        <strain evidence="6 7">DSM 100065</strain>
    </source>
</reference>
<proteinExistence type="predicted"/>
<dbReference type="PANTHER" id="PTHR30055:SF234">
    <property type="entry name" value="HTH-TYPE TRANSCRIPTIONAL REGULATOR BETI"/>
    <property type="match status" value="1"/>
</dbReference>
<dbReference type="RefSeq" id="WP_170110997.1">
    <property type="nucleotide sequence ID" value="NZ_PVUE01000005.1"/>
</dbReference>
<dbReference type="EMBL" id="PVUE01000005">
    <property type="protein sequence ID" value="PRZ42428.1"/>
    <property type="molecule type" value="Genomic_DNA"/>
</dbReference>
<evidence type="ECO:0000313" key="7">
    <source>
        <dbReference type="Proteomes" id="UP000237752"/>
    </source>
</evidence>
<dbReference type="SUPFAM" id="SSF48498">
    <property type="entry name" value="Tetracyclin repressor-like, C-terminal domain"/>
    <property type="match status" value="1"/>
</dbReference>
<keyword evidence="2 4" id="KW-0238">DNA-binding</keyword>
<feature type="DNA-binding region" description="H-T-H motif" evidence="4">
    <location>
        <begin position="45"/>
        <end position="64"/>
    </location>
</feature>
<dbReference type="Pfam" id="PF00440">
    <property type="entry name" value="TetR_N"/>
    <property type="match status" value="1"/>
</dbReference>
<accession>A0A2T1A270</accession>
<dbReference type="InterPro" id="IPR036271">
    <property type="entry name" value="Tet_transcr_reg_TetR-rel_C_sf"/>
</dbReference>
<feature type="domain" description="HTH tetR-type" evidence="5">
    <location>
        <begin position="22"/>
        <end position="82"/>
    </location>
</feature>
<evidence type="ECO:0000259" key="5">
    <source>
        <dbReference type="PROSITE" id="PS50977"/>
    </source>
</evidence>
<dbReference type="PANTHER" id="PTHR30055">
    <property type="entry name" value="HTH-TYPE TRANSCRIPTIONAL REGULATOR RUTR"/>
    <property type="match status" value="1"/>
</dbReference>